<dbReference type="OrthoDB" id="179763at2"/>
<keyword evidence="3" id="KW-1185">Reference proteome</keyword>
<protein>
    <submittedName>
        <fullName evidence="2">Aminoglycoside phosphotransferase family protein</fullName>
    </submittedName>
</protein>
<organism evidence="2 3">
    <name type="scientific">Hwanghaeella grinnelliae</name>
    <dbReference type="NCBI Taxonomy" id="2500179"/>
    <lineage>
        <taxon>Bacteria</taxon>
        <taxon>Pseudomonadati</taxon>
        <taxon>Pseudomonadota</taxon>
        <taxon>Alphaproteobacteria</taxon>
        <taxon>Rhodospirillales</taxon>
        <taxon>Rhodospirillaceae</taxon>
        <taxon>Hwanghaeella</taxon>
    </lineage>
</organism>
<name>A0A3S2VLV3_9PROT</name>
<reference evidence="3" key="1">
    <citation type="submission" date="2019-01" db="EMBL/GenBank/DDBJ databases">
        <title>Gri0909 isolated from a small marine red alga.</title>
        <authorList>
            <person name="Kim J."/>
            <person name="Jeong S.E."/>
            <person name="Jeon C.O."/>
        </authorList>
    </citation>
    <scope>NUCLEOTIDE SEQUENCE [LARGE SCALE GENOMIC DNA]</scope>
    <source>
        <strain evidence="3">Gri0909</strain>
    </source>
</reference>
<dbReference type="RefSeq" id="WP_127765233.1">
    <property type="nucleotide sequence ID" value="NZ_SADE01000002.1"/>
</dbReference>
<dbReference type="EMBL" id="SADE01000002">
    <property type="protein sequence ID" value="RVU35756.1"/>
    <property type="molecule type" value="Genomic_DNA"/>
</dbReference>
<sequence length="366" mass="40521">MVAAQFWTGTESREATFANPCVSRRNTVIANRGRRCDLAGTHGPDSLWQRDRARHCAADPLWHVRGRTIACRASKPSTFQAFSRRAIVSTELPITMLPVPQIALELIGAAKIRGKIDLSGGYNNSVWKIFCDDRSYIVKRYRSEWLKNNEANAISVLGPHRHAPKAIYAQSARVLIWPDDGLFPPRTLDEAYARSMGYALRTIHSVKGGVPVRYVDRPEWRTVNRIGSAAQRTVGYSIPVSGPVHGDVRFGNTLADETGRFVRFSDFEEFGQGDQLADLVLGLVEAGCARPDLPDDAIRWTLAGYADPDGAGLPHPFSSKEVRAALAHHCFKELTAWAKAEAAPKLLEYYEAARQPVLDAITTLDI</sequence>
<comment type="caution">
    <text evidence="2">The sequence shown here is derived from an EMBL/GenBank/DDBJ whole genome shotgun (WGS) entry which is preliminary data.</text>
</comment>
<proteinExistence type="predicted"/>
<dbReference type="SUPFAM" id="SSF56112">
    <property type="entry name" value="Protein kinase-like (PK-like)"/>
    <property type="match status" value="1"/>
</dbReference>
<dbReference type="Proteomes" id="UP000287447">
    <property type="component" value="Unassembled WGS sequence"/>
</dbReference>
<feature type="domain" description="Aminoglycoside phosphotransferase" evidence="1">
    <location>
        <begin position="118"/>
        <end position="291"/>
    </location>
</feature>
<dbReference type="InterPro" id="IPR011009">
    <property type="entry name" value="Kinase-like_dom_sf"/>
</dbReference>
<dbReference type="Pfam" id="PF01636">
    <property type="entry name" value="APH"/>
    <property type="match status" value="1"/>
</dbReference>
<evidence type="ECO:0000259" key="1">
    <source>
        <dbReference type="Pfam" id="PF01636"/>
    </source>
</evidence>
<dbReference type="Gene3D" id="3.90.1200.10">
    <property type="match status" value="1"/>
</dbReference>
<dbReference type="AlphaFoldDB" id="A0A3S2VLV3"/>
<keyword evidence="2" id="KW-0808">Transferase</keyword>
<gene>
    <name evidence="2" type="ORF">EOI86_10825</name>
</gene>
<evidence type="ECO:0000313" key="2">
    <source>
        <dbReference type="EMBL" id="RVU35756.1"/>
    </source>
</evidence>
<evidence type="ECO:0000313" key="3">
    <source>
        <dbReference type="Proteomes" id="UP000287447"/>
    </source>
</evidence>
<dbReference type="GO" id="GO:0016740">
    <property type="term" value="F:transferase activity"/>
    <property type="evidence" value="ECO:0007669"/>
    <property type="project" value="UniProtKB-KW"/>
</dbReference>
<dbReference type="InterPro" id="IPR002575">
    <property type="entry name" value="Aminoglycoside_PTrfase"/>
</dbReference>
<accession>A0A3S2VLV3</accession>